<sequence length="154" mass="16478">MVAGGRCPGGGGRCPRLAGGLRRNSRADLLKRLSECAHCGGDQLVRRRLRRPHGVTGTVLVRLSDQTGAWNGTFGTIADTAALNILITCDGDGFVTASYRVAPADEVAMKVSCGRPHWQPRDETGGPGPITVSIEPDGDQRWSLFVFRREPLPG</sequence>
<evidence type="ECO:0000313" key="2">
    <source>
        <dbReference type="Proteomes" id="UP000249341"/>
    </source>
</evidence>
<dbReference type="AlphaFoldDB" id="A0A327Z961"/>
<dbReference type="Proteomes" id="UP000249341">
    <property type="component" value="Unassembled WGS sequence"/>
</dbReference>
<evidence type="ECO:0000313" key="1">
    <source>
        <dbReference type="EMBL" id="RAK30512.1"/>
    </source>
</evidence>
<gene>
    <name evidence="1" type="ORF">B0I29_116171</name>
</gene>
<dbReference type="EMBL" id="QLMJ01000016">
    <property type="protein sequence ID" value="RAK30512.1"/>
    <property type="molecule type" value="Genomic_DNA"/>
</dbReference>
<name>A0A327Z961_9ACTN</name>
<organism evidence="1 2">
    <name type="scientific">Actinoplanes lutulentus</name>
    <dbReference type="NCBI Taxonomy" id="1287878"/>
    <lineage>
        <taxon>Bacteria</taxon>
        <taxon>Bacillati</taxon>
        <taxon>Actinomycetota</taxon>
        <taxon>Actinomycetes</taxon>
        <taxon>Micromonosporales</taxon>
        <taxon>Micromonosporaceae</taxon>
        <taxon>Actinoplanes</taxon>
    </lineage>
</organism>
<protein>
    <submittedName>
        <fullName evidence="1">Uncharacterized protein</fullName>
    </submittedName>
</protein>
<keyword evidence="2" id="KW-1185">Reference proteome</keyword>
<accession>A0A327Z961</accession>
<proteinExistence type="predicted"/>
<reference evidence="1 2" key="1">
    <citation type="submission" date="2018-06" db="EMBL/GenBank/DDBJ databases">
        <title>Genomic Encyclopedia of Type Strains, Phase III (KMG-III): the genomes of soil and plant-associated and newly described type strains.</title>
        <authorList>
            <person name="Whitman W."/>
        </authorList>
    </citation>
    <scope>NUCLEOTIDE SEQUENCE [LARGE SCALE GENOMIC DNA]</scope>
    <source>
        <strain evidence="1 2">CGMCC 4.7090</strain>
    </source>
</reference>
<comment type="caution">
    <text evidence="1">The sequence shown here is derived from an EMBL/GenBank/DDBJ whole genome shotgun (WGS) entry which is preliminary data.</text>
</comment>